<feature type="compositionally biased region" description="Low complexity" evidence="1">
    <location>
        <begin position="85"/>
        <end position="100"/>
    </location>
</feature>
<feature type="compositionally biased region" description="Basic and acidic residues" evidence="1">
    <location>
        <begin position="19"/>
        <end position="29"/>
    </location>
</feature>
<proteinExistence type="predicted"/>
<name>A0A2P6TQ99_CHLSO</name>
<evidence type="ECO:0000313" key="3">
    <source>
        <dbReference type="Proteomes" id="UP000239899"/>
    </source>
</evidence>
<dbReference type="AlphaFoldDB" id="A0A2P6TQ99"/>
<organism evidence="2 3">
    <name type="scientific">Chlorella sorokiniana</name>
    <name type="common">Freshwater green alga</name>
    <dbReference type="NCBI Taxonomy" id="3076"/>
    <lineage>
        <taxon>Eukaryota</taxon>
        <taxon>Viridiplantae</taxon>
        <taxon>Chlorophyta</taxon>
        <taxon>core chlorophytes</taxon>
        <taxon>Trebouxiophyceae</taxon>
        <taxon>Chlorellales</taxon>
        <taxon>Chlorellaceae</taxon>
        <taxon>Chlorella clade</taxon>
        <taxon>Chlorella</taxon>
    </lineage>
</organism>
<sequence>MAVWNAALEHRKQIHDEERAIWAHQRDRSLPMPDPTPPLQVTLPLEHAAAAPSEQPSSTPRGEEPDTPPGDASGQRGQRIGGGSSSTEEGGSGSAMEGSEAVPLLGASAGQLAPGLRRRQGHGGFGVP</sequence>
<keyword evidence="3" id="KW-1185">Reference proteome</keyword>
<evidence type="ECO:0000256" key="1">
    <source>
        <dbReference type="SAM" id="MobiDB-lite"/>
    </source>
</evidence>
<dbReference type="EMBL" id="LHPG02000009">
    <property type="protein sequence ID" value="PRW56203.1"/>
    <property type="molecule type" value="Genomic_DNA"/>
</dbReference>
<accession>A0A2P6TQ99</accession>
<comment type="caution">
    <text evidence="2">The sequence shown here is derived from an EMBL/GenBank/DDBJ whole genome shotgun (WGS) entry which is preliminary data.</text>
</comment>
<reference evidence="2 3" key="1">
    <citation type="journal article" date="2018" name="Plant J.">
        <title>Genome sequences of Chlorella sorokiniana UTEX 1602 and Micractinium conductrix SAG 241.80: implications to maltose excretion by a green alga.</title>
        <authorList>
            <person name="Arriola M.B."/>
            <person name="Velmurugan N."/>
            <person name="Zhang Y."/>
            <person name="Plunkett M.H."/>
            <person name="Hondzo H."/>
            <person name="Barney B.M."/>
        </authorList>
    </citation>
    <scope>NUCLEOTIDE SEQUENCE [LARGE SCALE GENOMIC DNA]</scope>
    <source>
        <strain evidence="3">UTEX 1602</strain>
    </source>
</reference>
<evidence type="ECO:0000313" key="2">
    <source>
        <dbReference type="EMBL" id="PRW56203.1"/>
    </source>
</evidence>
<dbReference type="Proteomes" id="UP000239899">
    <property type="component" value="Unassembled WGS sequence"/>
</dbReference>
<gene>
    <name evidence="2" type="ORF">C2E21_5121</name>
</gene>
<feature type="region of interest" description="Disordered" evidence="1">
    <location>
        <begin position="19"/>
        <end position="128"/>
    </location>
</feature>
<protein>
    <submittedName>
        <fullName evidence="2">Uncharacterized protein</fullName>
    </submittedName>
</protein>